<dbReference type="Pfam" id="PF13392">
    <property type="entry name" value="HNH_3"/>
    <property type="match status" value="1"/>
</dbReference>
<dbReference type="InterPro" id="IPR044930">
    <property type="entry name" value="Homing_endonuclease_His-Me"/>
</dbReference>
<dbReference type="EMBL" id="MVHJ01000005">
    <property type="protein sequence ID" value="ORA05848.1"/>
    <property type="molecule type" value="Genomic_DNA"/>
</dbReference>
<protein>
    <recommendedName>
        <fullName evidence="1">HNH nuclease domain-containing protein</fullName>
    </recommendedName>
</protein>
<comment type="caution">
    <text evidence="2">The sequence shown here is derived from an EMBL/GenBank/DDBJ whole genome shotgun (WGS) entry which is preliminary data.</text>
</comment>
<dbReference type="SUPFAM" id="SSF54060">
    <property type="entry name" value="His-Me finger endonucleases"/>
    <property type="match status" value="1"/>
</dbReference>
<evidence type="ECO:0000259" key="1">
    <source>
        <dbReference type="Pfam" id="PF13392"/>
    </source>
</evidence>
<evidence type="ECO:0000313" key="2">
    <source>
        <dbReference type="EMBL" id="ORA05848.1"/>
    </source>
</evidence>
<feature type="domain" description="HNH nuclease" evidence="1">
    <location>
        <begin position="39"/>
        <end position="81"/>
    </location>
</feature>
<accession>A0A1W9Z0J0</accession>
<sequence>MPDGLSDDECWPWQGALGGRKRDGRGYGKFTINGKQYDAHRVSWELHNGQPVPTGLQVMHACDNPKCVNPLHLTVGTNRDNVDDMVSKWRQTYGVRNPRAVLNEDAVAEIRRLGPSHVNELAVKYGVTHDAIRFVLRRTTWKHLP</sequence>
<keyword evidence="3" id="KW-1185">Reference proteome</keyword>
<dbReference type="InterPro" id="IPR044925">
    <property type="entry name" value="His-Me_finger_sf"/>
</dbReference>
<organism evidence="2 3">
    <name type="scientific">Mycolicibacterium bacteremicum</name>
    <name type="common">Mycobacterium bacteremicum</name>
    <dbReference type="NCBI Taxonomy" id="564198"/>
    <lineage>
        <taxon>Bacteria</taxon>
        <taxon>Bacillati</taxon>
        <taxon>Actinomycetota</taxon>
        <taxon>Actinomycetes</taxon>
        <taxon>Mycobacteriales</taxon>
        <taxon>Mycobacteriaceae</taxon>
        <taxon>Mycolicibacterium</taxon>
    </lineage>
</organism>
<dbReference type="Proteomes" id="UP000192366">
    <property type="component" value="Unassembled WGS sequence"/>
</dbReference>
<gene>
    <name evidence="2" type="ORF">BST17_08505</name>
</gene>
<name>A0A1W9Z0J0_MYCBA</name>
<evidence type="ECO:0000313" key="3">
    <source>
        <dbReference type="Proteomes" id="UP000192366"/>
    </source>
</evidence>
<proteinExistence type="predicted"/>
<dbReference type="AlphaFoldDB" id="A0A1W9Z0J0"/>
<dbReference type="Gene3D" id="3.90.75.10">
    <property type="entry name" value="Homing Intron 3 (I-ppo) Encoded Endonuclease, Chain A"/>
    <property type="match status" value="1"/>
</dbReference>
<reference evidence="2 3" key="1">
    <citation type="submission" date="2017-02" db="EMBL/GenBank/DDBJ databases">
        <title>The new phylogeny of genus Mycobacterium.</title>
        <authorList>
            <person name="Tortoli E."/>
            <person name="Trovato A."/>
            <person name="Cirillo D.M."/>
        </authorList>
    </citation>
    <scope>NUCLEOTIDE SEQUENCE [LARGE SCALE GENOMIC DNA]</scope>
    <source>
        <strain evidence="2 3">DSM 45578</strain>
    </source>
</reference>
<dbReference type="GO" id="GO:0004519">
    <property type="term" value="F:endonuclease activity"/>
    <property type="evidence" value="ECO:0007669"/>
    <property type="project" value="InterPro"/>
</dbReference>
<dbReference type="InterPro" id="IPR003615">
    <property type="entry name" value="HNH_nuc"/>
</dbReference>